<comment type="caution">
    <text evidence="1">The sequence shown here is derived from an EMBL/GenBank/DDBJ whole genome shotgun (WGS) entry which is preliminary data.</text>
</comment>
<dbReference type="eggNOG" id="COG3153">
    <property type="taxonomic scope" value="Bacteria"/>
</dbReference>
<organism evidence="1 2">
    <name type="scientific">Thioclava indica</name>
    <dbReference type="NCBI Taxonomy" id="1353528"/>
    <lineage>
        <taxon>Bacteria</taxon>
        <taxon>Pseudomonadati</taxon>
        <taxon>Pseudomonadota</taxon>
        <taxon>Alphaproteobacteria</taxon>
        <taxon>Rhodobacterales</taxon>
        <taxon>Paracoccaceae</taxon>
        <taxon>Thioclava</taxon>
    </lineage>
</organism>
<proteinExistence type="predicted"/>
<keyword evidence="2" id="KW-1185">Reference proteome</keyword>
<dbReference type="OrthoDB" id="62581at2"/>
<evidence type="ECO:0000313" key="2">
    <source>
        <dbReference type="Proteomes" id="UP000027471"/>
    </source>
</evidence>
<evidence type="ECO:0000313" key="1">
    <source>
        <dbReference type="EMBL" id="KEO57192.1"/>
    </source>
</evidence>
<dbReference type="Proteomes" id="UP000027471">
    <property type="component" value="Unassembled WGS sequence"/>
</dbReference>
<dbReference type="RefSeq" id="WP_038131922.1">
    <property type="nucleotide sequence ID" value="NZ_AUNB01000042.1"/>
</dbReference>
<reference evidence="1 2" key="1">
    <citation type="journal article" date="2015" name="Antonie Van Leeuwenhoek">
        <title>Thioclava indica sp. nov., isolated from surface seawater of the Indian Ocean.</title>
        <authorList>
            <person name="Liu Y."/>
            <person name="Lai Q."/>
            <person name="Du J."/>
            <person name="Xu H."/>
            <person name="Jiang L."/>
            <person name="Shao Z."/>
        </authorList>
    </citation>
    <scope>NUCLEOTIDE SEQUENCE [LARGE SCALE GENOMIC DNA]</scope>
    <source>
        <strain evidence="1 2">DT23-4</strain>
    </source>
</reference>
<dbReference type="STRING" id="1353528.DT23_17135"/>
<name>A0A074K6N0_9RHOB</name>
<evidence type="ECO:0008006" key="3">
    <source>
        <dbReference type="Google" id="ProtNLM"/>
    </source>
</evidence>
<dbReference type="Gene3D" id="3.40.630.30">
    <property type="match status" value="1"/>
</dbReference>
<protein>
    <recommendedName>
        <fullName evidence="3">N-acetyltransferase domain-containing protein</fullName>
    </recommendedName>
</protein>
<dbReference type="EMBL" id="AUNB01000042">
    <property type="protein sequence ID" value="KEO57192.1"/>
    <property type="molecule type" value="Genomic_DNA"/>
</dbReference>
<gene>
    <name evidence="1" type="ORF">DT23_17135</name>
</gene>
<sequence length="281" mass="30651">MNTQVFKTDGAKITVFLDGPDWDGAATATVGAFTCKTPESGAEVLDQAITFIRTQGIRQILGPMDGDTWHSYRGVIQTDGSPAFLLEPRDSLGELEVLKAAGFAQISGYFSARVPLVQTAQTVPPETANFSIETWDGSDPEKLFDQVFELSCEAFSRNAFYKPISRDAFMAMYMPMVGVLKRELIFFARRPDGTLAGFLFGTPNYAEGPKPTSAILKTYASLERGAGQHLAYAFHKAALAEGYDTAIHALIHDDNLSGLRSAAEHADVFRRYGLFGLKLDG</sequence>
<dbReference type="SUPFAM" id="SSF55729">
    <property type="entry name" value="Acyl-CoA N-acyltransferases (Nat)"/>
    <property type="match status" value="1"/>
</dbReference>
<dbReference type="AlphaFoldDB" id="A0A074K6N0"/>
<accession>A0A074K6N0</accession>
<dbReference type="InterPro" id="IPR016181">
    <property type="entry name" value="Acyl_CoA_acyltransferase"/>
</dbReference>